<feature type="domain" description="DUF4283" evidence="2">
    <location>
        <begin position="23"/>
        <end position="94"/>
    </location>
</feature>
<feature type="transmembrane region" description="Helical" evidence="1">
    <location>
        <begin position="301"/>
        <end position="319"/>
    </location>
</feature>
<comment type="caution">
    <text evidence="4">The sequence shown here is derived from an EMBL/GenBank/DDBJ whole genome shotgun (WGS) entry which is preliminary data.</text>
</comment>
<dbReference type="InterPro" id="IPR040256">
    <property type="entry name" value="At4g02000-like"/>
</dbReference>
<name>A0A5A7PAI3_STRAF</name>
<dbReference type="Proteomes" id="UP000325081">
    <property type="component" value="Unassembled WGS sequence"/>
</dbReference>
<reference evidence="5" key="1">
    <citation type="journal article" date="2019" name="Curr. Biol.">
        <title>Genome Sequence of Striga asiatica Provides Insight into the Evolution of Plant Parasitism.</title>
        <authorList>
            <person name="Yoshida S."/>
            <person name="Kim S."/>
            <person name="Wafula E.K."/>
            <person name="Tanskanen J."/>
            <person name="Kim Y.M."/>
            <person name="Honaas L."/>
            <person name="Yang Z."/>
            <person name="Spallek T."/>
            <person name="Conn C.E."/>
            <person name="Ichihashi Y."/>
            <person name="Cheong K."/>
            <person name="Cui S."/>
            <person name="Der J.P."/>
            <person name="Gundlach H."/>
            <person name="Jiao Y."/>
            <person name="Hori C."/>
            <person name="Ishida J.K."/>
            <person name="Kasahara H."/>
            <person name="Kiba T."/>
            <person name="Kim M.S."/>
            <person name="Koo N."/>
            <person name="Laohavisit A."/>
            <person name="Lee Y.H."/>
            <person name="Lumba S."/>
            <person name="McCourt P."/>
            <person name="Mortimer J.C."/>
            <person name="Mutuku J.M."/>
            <person name="Nomura T."/>
            <person name="Sasaki-Sekimoto Y."/>
            <person name="Seto Y."/>
            <person name="Wang Y."/>
            <person name="Wakatake T."/>
            <person name="Sakakibara H."/>
            <person name="Demura T."/>
            <person name="Yamaguchi S."/>
            <person name="Yoneyama K."/>
            <person name="Manabe R.I."/>
            <person name="Nelson D.C."/>
            <person name="Schulman A.H."/>
            <person name="Timko M.P."/>
            <person name="dePamphilis C.W."/>
            <person name="Choi D."/>
            <person name="Shirasu K."/>
        </authorList>
    </citation>
    <scope>NUCLEOTIDE SEQUENCE [LARGE SCALE GENOMIC DNA]</scope>
    <source>
        <strain evidence="5">cv. UVA1</strain>
    </source>
</reference>
<dbReference type="Pfam" id="PF14111">
    <property type="entry name" value="DUF4283"/>
    <property type="match status" value="1"/>
</dbReference>
<dbReference type="OrthoDB" id="1695837at2759"/>
<proteinExistence type="predicted"/>
<feature type="transmembrane region" description="Helical" evidence="1">
    <location>
        <begin position="331"/>
        <end position="346"/>
    </location>
</feature>
<evidence type="ECO:0000259" key="3">
    <source>
        <dbReference type="Pfam" id="PF14392"/>
    </source>
</evidence>
<sequence length="378" mass="43371">MERSQLSAKNVETDQELTKIYEKNCLIGKILLYKQLDEALVRSFVRGEWKCENGLTVSQISRNLFMFVFQDKQDLANALKNRPWTIMGGLLMLSACPPGGSPRDLRFSRSLFWVQAHGLPADYLTAQNGPSMGQLVGQFVFTDWEVVCSGKLPYRNFLRLRVVLDVLKPLATGFWLERAGSHPIWVDFKYEKLGVFCYKCGLIGNSYRTCRFPSGDVKYGPWLRADSWAHGPWFNRESRFSAVDRNAGVSLLAVPKVALNLGVVKDLASEEAYVTNVRSMDSEERPHKAESVHRRKLWQRLFINSIDSVIMLVNCMVIFSRIKIVDESEENWTLLVLMAAYLLHLWRKLVHARRESKFIRGLVEILVSIVFLIILLSF</sequence>
<dbReference type="InterPro" id="IPR025836">
    <property type="entry name" value="Zn_knuckle_CX2CX4HX4C"/>
</dbReference>
<evidence type="ECO:0000256" key="1">
    <source>
        <dbReference type="SAM" id="Phobius"/>
    </source>
</evidence>
<evidence type="ECO:0000259" key="2">
    <source>
        <dbReference type="Pfam" id="PF14111"/>
    </source>
</evidence>
<keyword evidence="1" id="KW-0812">Transmembrane</keyword>
<feature type="transmembrane region" description="Helical" evidence="1">
    <location>
        <begin position="358"/>
        <end position="377"/>
    </location>
</feature>
<protein>
    <submittedName>
        <fullName evidence="4">Nucleic acid binding</fullName>
    </submittedName>
</protein>
<accession>A0A5A7PAI3</accession>
<dbReference type="PANTHER" id="PTHR31286:SF178">
    <property type="entry name" value="DUF4283 DOMAIN-CONTAINING PROTEIN"/>
    <property type="match status" value="1"/>
</dbReference>
<dbReference type="Pfam" id="PF14392">
    <property type="entry name" value="zf-CCHC_4"/>
    <property type="match status" value="1"/>
</dbReference>
<keyword evidence="1" id="KW-0472">Membrane</keyword>
<feature type="domain" description="Zinc knuckle CX2CX4HX4C" evidence="3">
    <location>
        <begin position="165"/>
        <end position="211"/>
    </location>
</feature>
<dbReference type="EMBL" id="BKCP01004224">
    <property type="protein sequence ID" value="GER29692.1"/>
    <property type="molecule type" value="Genomic_DNA"/>
</dbReference>
<evidence type="ECO:0000313" key="4">
    <source>
        <dbReference type="EMBL" id="GER29692.1"/>
    </source>
</evidence>
<dbReference type="AlphaFoldDB" id="A0A5A7PAI3"/>
<organism evidence="4 5">
    <name type="scientific">Striga asiatica</name>
    <name type="common">Asiatic witchweed</name>
    <name type="synonym">Buchnera asiatica</name>
    <dbReference type="NCBI Taxonomy" id="4170"/>
    <lineage>
        <taxon>Eukaryota</taxon>
        <taxon>Viridiplantae</taxon>
        <taxon>Streptophyta</taxon>
        <taxon>Embryophyta</taxon>
        <taxon>Tracheophyta</taxon>
        <taxon>Spermatophyta</taxon>
        <taxon>Magnoliopsida</taxon>
        <taxon>eudicotyledons</taxon>
        <taxon>Gunneridae</taxon>
        <taxon>Pentapetalae</taxon>
        <taxon>asterids</taxon>
        <taxon>lamiids</taxon>
        <taxon>Lamiales</taxon>
        <taxon>Orobanchaceae</taxon>
        <taxon>Buchnereae</taxon>
        <taxon>Striga</taxon>
    </lineage>
</organism>
<keyword evidence="5" id="KW-1185">Reference proteome</keyword>
<dbReference type="PANTHER" id="PTHR31286">
    <property type="entry name" value="GLYCINE-RICH CELL WALL STRUCTURAL PROTEIN 1.8-LIKE"/>
    <property type="match status" value="1"/>
</dbReference>
<gene>
    <name evidence="4" type="ORF">STAS_05573</name>
</gene>
<evidence type="ECO:0000313" key="5">
    <source>
        <dbReference type="Proteomes" id="UP000325081"/>
    </source>
</evidence>
<dbReference type="InterPro" id="IPR025558">
    <property type="entry name" value="DUF4283"/>
</dbReference>
<keyword evidence="1" id="KW-1133">Transmembrane helix</keyword>